<comment type="caution">
    <text evidence="3">The sequence shown here is derived from an EMBL/GenBank/DDBJ whole genome shotgun (WGS) entry which is preliminary data.</text>
</comment>
<proteinExistence type="predicted"/>
<dbReference type="InterPro" id="IPR022207">
    <property type="entry name" value="GSE-like"/>
</dbReference>
<feature type="compositionally biased region" description="Polar residues" evidence="1">
    <location>
        <begin position="985"/>
        <end position="1008"/>
    </location>
</feature>
<evidence type="ECO:0000256" key="1">
    <source>
        <dbReference type="SAM" id="MobiDB-lite"/>
    </source>
</evidence>
<feature type="compositionally biased region" description="Low complexity" evidence="1">
    <location>
        <begin position="11"/>
        <end position="22"/>
    </location>
</feature>
<accession>A0A8J2RK16</accession>
<dbReference type="Proteomes" id="UP000789390">
    <property type="component" value="Unassembled WGS sequence"/>
</dbReference>
<feature type="region of interest" description="Disordered" evidence="1">
    <location>
        <begin position="49"/>
        <end position="236"/>
    </location>
</feature>
<dbReference type="OrthoDB" id="6382752at2759"/>
<feature type="domain" description="Genetic suppressor element-like" evidence="2">
    <location>
        <begin position="704"/>
        <end position="816"/>
    </location>
</feature>
<gene>
    <name evidence="3" type="ORF">DGAL_LOCUS6467</name>
</gene>
<evidence type="ECO:0000313" key="3">
    <source>
        <dbReference type="EMBL" id="CAH0103793.1"/>
    </source>
</evidence>
<feature type="compositionally biased region" description="Basic and acidic residues" evidence="1">
    <location>
        <begin position="210"/>
        <end position="225"/>
    </location>
</feature>
<feature type="region of interest" description="Disordered" evidence="1">
    <location>
        <begin position="1"/>
        <end position="22"/>
    </location>
</feature>
<evidence type="ECO:0000313" key="4">
    <source>
        <dbReference type="Proteomes" id="UP000789390"/>
    </source>
</evidence>
<feature type="region of interest" description="Disordered" evidence="1">
    <location>
        <begin position="704"/>
        <end position="736"/>
    </location>
</feature>
<dbReference type="AlphaFoldDB" id="A0A8J2RK16"/>
<feature type="compositionally biased region" description="Low complexity" evidence="1">
    <location>
        <begin position="128"/>
        <end position="145"/>
    </location>
</feature>
<feature type="compositionally biased region" description="Acidic residues" evidence="1">
    <location>
        <begin position="711"/>
        <end position="726"/>
    </location>
</feature>
<dbReference type="PANTHER" id="PTHR17608:SF4">
    <property type="entry name" value="GENETIC SUPPRESSOR ELEMENT 1"/>
    <property type="match status" value="1"/>
</dbReference>
<feature type="compositionally biased region" description="Low complexity" evidence="1">
    <location>
        <begin position="727"/>
        <end position="736"/>
    </location>
</feature>
<organism evidence="3 4">
    <name type="scientific">Daphnia galeata</name>
    <dbReference type="NCBI Taxonomy" id="27404"/>
    <lineage>
        <taxon>Eukaryota</taxon>
        <taxon>Metazoa</taxon>
        <taxon>Ecdysozoa</taxon>
        <taxon>Arthropoda</taxon>
        <taxon>Crustacea</taxon>
        <taxon>Branchiopoda</taxon>
        <taxon>Diplostraca</taxon>
        <taxon>Cladocera</taxon>
        <taxon>Anomopoda</taxon>
        <taxon>Daphniidae</taxon>
        <taxon>Daphnia</taxon>
    </lineage>
</organism>
<feature type="compositionally biased region" description="Polar residues" evidence="1">
    <location>
        <begin position="76"/>
        <end position="86"/>
    </location>
</feature>
<feature type="compositionally biased region" description="Basic and acidic residues" evidence="1">
    <location>
        <begin position="537"/>
        <end position="559"/>
    </location>
</feature>
<dbReference type="PANTHER" id="PTHR17608">
    <property type="entry name" value="GENETIC SUPPRESSOR ELEMENT 1"/>
    <property type="match status" value="1"/>
</dbReference>
<evidence type="ECO:0000259" key="2">
    <source>
        <dbReference type="Pfam" id="PF12540"/>
    </source>
</evidence>
<reference evidence="3" key="1">
    <citation type="submission" date="2021-11" db="EMBL/GenBank/DDBJ databases">
        <authorList>
            <person name="Schell T."/>
        </authorList>
    </citation>
    <scope>NUCLEOTIDE SEQUENCE</scope>
    <source>
        <strain evidence="3">M5</strain>
    </source>
</reference>
<feature type="compositionally biased region" description="Polar residues" evidence="1">
    <location>
        <begin position="560"/>
        <end position="572"/>
    </location>
</feature>
<name>A0A8J2RK16_9CRUS</name>
<dbReference type="Pfam" id="PF12540">
    <property type="entry name" value="DUF3736"/>
    <property type="match status" value="1"/>
</dbReference>
<protein>
    <recommendedName>
        <fullName evidence="2">Genetic suppressor element-like domain-containing protein</fullName>
    </recommendedName>
</protein>
<feature type="region of interest" description="Disordered" evidence="1">
    <location>
        <begin position="508"/>
        <end position="575"/>
    </location>
</feature>
<feature type="region of interest" description="Disordered" evidence="1">
    <location>
        <begin position="985"/>
        <end position="1015"/>
    </location>
</feature>
<sequence length="1100" mass="120456">MDFRIGRTVVSPSSSASSGLLYPPAAPHSLTPTPIFYYPGLPLKIPPSPHSSPLVPPSGLNGNHHRPVSGSSSSSLMMRSTATVQPSALHPPVPQSSPHLHRTAPGSSAVVSPPSTGTSARHQLNGGSSNNSNSSSSSSNSSSSSFAAALRHLAKQAGGPTQSTIHSDPEVETSPNRSSYPGGTHGYPHAYNGDRVSKSPSPSAHYRSTSKRDSGHTKSRREDGLHTTVTTRSRSPPVVYDRAMLCHSVPSSGGFSGGLSTGLTGLQGIPSMVGNASSYTAPSMMANSSSPASSNGEYARPSDMSGFSHPMPSYTPFPSSRPDDLFYGGLRSSMQQSVSAATTSHFRPEENRNVPMGINNSYHESLLSQLPSSRPASTLLSQHQEDYLLATRNSGFNPYALASSGLDHSSLHPSMYSHPYASYRSLEEQMYLERYGLLRPGSSTSALPSAIPPYPPLGFPSYLNFRYPSPGLLHSDIGLVNNGMELNRMKLEQEQRIKERIREEEFAAAAASKTQENVVSNRPLATVTPRENSSTNQDRRERERQREKRKSEKDHESNRKITVQLPNESSSGRGVKVHTVSPLYASYPVMVDRCNSITEETAAPEASISPNPPTEEEKRTTEFSLGALEAMAVLKKRTVSSPLPEEEPSKQEEEVTVPLDLSDRSVESISPPDVSHQLEICRGTSHVEESPVRSLLDVRVERWKRKRQNSDPEEEENDDDLDDEMGQESSESLESLSVEQCLKKYPIPAGVSEEQHHFLHMFGLITPKKRSEFELVKCIRRQNILREPTPQPIDAEDEDSATSLLKQRTRFAATLIRSGIEPHIKDPAIKNFASSLNLYPADTETVESIEKSWNLVVADRMKRHFGQKQNVRKRLWSDTFRPFNFDSTPPSTNGVVADEPINQYIEGTGQLLGNSDSNHVLTLLSPTAPLNKPLSKASDSVVNLTKFELTISDSKSTVLSSEASKLTSEVAFWLRHLKPTMARTLNSSSIKENASDPTKSDEGSSAENSDGEVPSRWPGIDAIMVLYMAHQQELLVETKFLREHCERLHIQLAEGQATLSKLCLALSSSVEVQRRCKEEDTSTLQSISDLQTTLKLLQSP</sequence>
<feature type="compositionally biased region" description="Low complexity" evidence="1">
    <location>
        <begin position="103"/>
        <end position="119"/>
    </location>
</feature>
<feature type="region of interest" description="Disordered" evidence="1">
    <location>
        <begin position="600"/>
        <end position="621"/>
    </location>
</feature>
<dbReference type="InterPro" id="IPR042337">
    <property type="entry name" value="GSE1"/>
</dbReference>
<dbReference type="EMBL" id="CAKKLH010000113">
    <property type="protein sequence ID" value="CAH0103793.1"/>
    <property type="molecule type" value="Genomic_DNA"/>
</dbReference>
<feature type="region of interest" description="Disordered" evidence="1">
    <location>
        <begin position="638"/>
        <end position="682"/>
    </location>
</feature>
<keyword evidence="4" id="KW-1185">Reference proteome</keyword>